<dbReference type="VEuPathDB" id="FungiDB:RO3G_15587"/>
<dbReference type="InParanoid" id="I1CQZ6"/>
<dbReference type="GeneID" id="93622552"/>
<dbReference type="Proteomes" id="UP000009138">
    <property type="component" value="Unassembled WGS sequence"/>
</dbReference>
<sequence length="107" mass="12608">MKYYPCMKTRFGLPEEEDNRRLLKQLKNCKKQPNESVRLHAAKWEHLLSLISVSELIKTDCPSIPIFTYLCLVLTYQLSEVINQAINLEVRAKLLEEPETIMSYFPY</sequence>
<reference evidence="1 2" key="1">
    <citation type="journal article" date="2009" name="PLoS Genet.">
        <title>Genomic analysis of the basal lineage fungus Rhizopus oryzae reveals a whole-genome duplication.</title>
        <authorList>
            <person name="Ma L.-J."/>
            <person name="Ibrahim A.S."/>
            <person name="Skory C."/>
            <person name="Grabherr M.G."/>
            <person name="Burger G."/>
            <person name="Butler M."/>
            <person name="Elias M."/>
            <person name="Idnurm A."/>
            <person name="Lang B.F."/>
            <person name="Sone T."/>
            <person name="Abe A."/>
            <person name="Calvo S.E."/>
            <person name="Corrochano L.M."/>
            <person name="Engels R."/>
            <person name="Fu J."/>
            <person name="Hansberg W."/>
            <person name="Kim J.-M."/>
            <person name="Kodira C.D."/>
            <person name="Koehrsen M.J."/>
            <person name="Liu B."/>
            <person name="Miranda-Saavedra D."/>
            <person name="O'Leary S."/>
            <person name="Ortiz-Castellanos L."/>
            <person name="Poulter R."/>
            <person name="Rodriguez-Romero J."/>
            <person name="Ruiz-Herrera J."/>
            <person name="Shen Y.-Q."/>
            <person name="Zeng Q."/>
            <person name="Galagan J."/>
            <person name="Birren B.W."/>
            <person name="Cuomo C.A."/>
            <person name="Wickes B.L."/>
        </authorList>
    </citation>
    <scope>NUCLEOTIDE SEQUENCE [LARGE SCALE GENOMIC DNA]</scope>
    <source>
        <strain evidence="2">RA 99-880 / ATCC MYA-4621 / FGSC 9543 / NRRL 43880</strain>
    </source>
</reference>
<name>I1CQZ6_RHIO9</name>
<accession>I1CQZ6</accession>
<protein>
    <submittedName>
        <fullName evidence="1">Uncharacterized protein</fullName>
    </submittedName>
</protein>
<dbReference type="RefSeq" id="XP_067526272.1">
    <property type="nucleotide sequence ID" value="XM_067670171.1"/>
</dbReference>
<organism evidence="1 2">
    <name type="scientific">Rhizopus delemar (strain RA 99-880 / ATCC MYA-4621 / FGSC 9543 / NRRL 43880)</name>
    <name type="common">Mucormycosis agent</name>
    <name type="synonym">Rhizopus arrhizus var. delemar</name>
    <dbReference type="NCBI Taxonomy" id="246409"/>
    <lineage>
        <taxon>Eukaryota</taxon>
        <taxon>Fungi</taxon>
        <taxon>Fungi incertae sedis</taxon>
        <taxon>Mucoromycota</taxon>
        <taxon>Mucoromycotina</taxon>
        <taxon>Mucoromycetes</taxon>
        <taxon>Mucorales</taxon>
        <taxon>Mucorineae</taxon>
        <taxon>Rhizopodaceae</taxon>
        <taxon>Rhizopus</taxon>
    </lineage>
</organism>
<proteinExistence type="predicted"/>
<keyword evidence="2" id="KW-1185">Reference proteome</keyword>
<evidence type="ECO:0000313" key="1">
    <source>
        <dbReference type="EMBL" id="EIE90876.1"/>
    </source>
</evidence>
<dbReference type="STRING" id="246409.I1CQZ6"/>
<gene>
    <name evidence="1" type="ORF">RO3G_15587</name>
</gene>
<dbReference type="AlphaFoldDB" id="I1CQZ6"/>
<dbReference type="EMBL" id="CH476748">
    <property type="protein sequence ID" value="EIE90876.1"/>
    <property type="molecule type" value="Genomic_DNA"/>
</dbReference>
<evidence type="ECO:0000313" key="2">
    <source>
        <dbReference type="Proteomes" id="UP000009138"/>
    </source>
</evidence>